<gene>
    <name evidence="2" type="ORF">BU14_0523s0002</name>
</gene>
<keyword evidence="3" id="KW-1185">Reference proteome</keyword>
<protein>
    <submittedName>
        <fullName evidence="2">Uncharacterized protein</fullName>
    </submittedName>
</protein>
<feature type="compositionally biased region" description="Basic and acidic residues" evidence="1">
    <location>
        <begin position="86"/>
        <end position="102"/>
    </location>
</feature>
<proteinExistence type="predicted"/>
<dbReference type="Proteomes" id="UP000218209">
    <property type="component" value="Unassembled WGS sequence"/>
</dbReference>
<evidence type="ECO:0000313" key="3">
    <source>
        <dbReference type="Proteomes" id="UP000218209"/>
    </source>
</evidence>
<accession>A0A1X6NSI3</accession>
<evidence type="ECO:0000256" key="1">
    <source>
        <dbReference type="SAM" id="MobiDB-lite"/>
    </source>
</evidence>
<evidence type="ECO:0000313" key="2">
    <source>
        <dbReference type="EMBL" id="OSX71535.1"/>
    </source>
</evidence>
<sequence>MVSEVPAASTGGAATGVAATGVAAAGDASAGAAGAGTSGAAGVAAPPSGISCVIPAARVVRRVGGGAGNTAAPPSGWVMTPGGRRKCADGDATDHRRVEKGRGWMGAGSTQRRSRKRIHGNKSKAEGKESTRAVVAAGKKCWRSLR</sequence>
<feature type="region of interest" description="Disordered" evidence="1">
    <location>
        <begin position="66"/>
        <end position="146"/>
    </location>
</feature>
<dbReference type="AlphaFoldDB" id="A0A1X6NSI3"/>
<feature type="compositionally biased region" description="Basic residues" evidence="1">
    <location>
        <begin position="112"/>
        <end position="122"/>
    </location>
</feature>
<reference evidence="2 3" key="1">
    <citation type="submission" date="2017-03" db="EMBL/GenBank/DDBJ databases">
        <title>WGS assembly of Porphyra umbilicalis.</title>
        <authorList>
            <person name="Brawley S.H."/>
            <person name="Blouin N.A."/>
            <person name="Ficko-Blean E."/>
            <person name="Wheeler G.L."/>
            <person name="Lohr M."/>
            <person name="Goodson H.V."/>
            <person name="Jenkins J.W."/>
            <person name="Blaby-Haas C.E."/>
            <person name="Helliwell K.E."/>
            <person name="Chan C."/>
            <person name="Marriage T."/>
            <person name="Bhattacharya D."/>
            <person name="Klein A.S."/>
            <person name="Badis Y."/>
            <person name="Brodie J."/>
            <person name="Cao Y."/>
            <person name="Collen J."/>
            <person name="Dittami S.M."/>
            <person name="Gachon C.M."/>
            <person name="Green B.R."/>
            <person name="Karpowicz S."/>
            <person name="Kim J.W."/>
            <person name="Kudahl U."/>
            <person name="Lin S."/>
            <person name="Michel G."/>
            <person name="Mittag M."/>
            <person name="Olson B.J."/>
            <person name="Pangilinan J."/>
            <person name="Peng Y."/>
            <person name="Qiu H."/>
            <person name="Shu S."/>
            <person name="Singer J.T."/>
            <person name="Smith A.G."/>
            <person name="Sprecher B.N."/>
            <person name="Wagner V."/>
            <person name="Wang W."/>
            <person name="Wang Z.-Y."/>
            <person name="Yan J."/>
            <person name="Yarish C."/>
            <person name="Zoeuner-Riek S."/>
            <person name="Zhuang Y."/>
            <person name="Zou Y."/>
            <person name="Lindquist E.A."/>
            <person name="Grimwood J."/>
            <person name="Barry K."/>
            <person name="Rokhsar D.S."/>
            <person name="Schmutz J."/>
            <person name="Stiller J.W."/>
            <person name="Grossman A.R."/>
            <person name="Prochnik S.E."/>
        </authorList>
    </citation>
    <scope>NUCLEOTIDE SEQUENCE [LARGE SCALE GENOMIC DNA]</scope>
    <source>
        <strain evidence="2">4086291</strain>
    </source>
</reference>
<organism evidence="2 3">
    <name type="scientific">Porphyra umbilicalis</name>
    <name type="common">Purple laver</name>
    <name type="synonym">Red alga</name>
    <dbReference type="NCBI Taxonomy" id="2786"/>
    <lineage>
        <taxon>Eukaryota</taxon>
        <taxon>Rhodophyta</taxon>
        <taxon>Bangiophyceae</taxon>
        <taxon>Bangiales</taxon>
        <taxon>Bangiaceae</taxon>
        <taxon>Porphyra</taxon>
    </lineage>
</organism>
<name>A0A1X6NSI3_PORUM</name>
<dbReference type="EMBL" id="KV919126">
    <property type="protein sequence ID" value="OSX71535.1"/>
    <property type="molecule type" value="Genomic_DNA"/>
</dbReference>